<evidence type="ECO:0000313" key="7">
    <source>
        <dbReference type="EMBL" id="KAK5047505.1"/>
    </source>
</evidence>
<keyword evidence="4" id="KW-0560">Oxidoreductase</keyword>
<evidence type="ECO:0000256" key="5">
    <source>
        <dbReference type="ARBA" id="ARBA00023027"/>
    </source>
</evidence>
<dbReference type="InterPro" id="IPR023753">
    <property type="entry name" value="FAD/NAD-binding_dom"/>
</dbReference>
<dbReference type="Gene3D" id="3.50.50.100">
    <property type="match status" value="1"/>
</dbReference>
<dbReference type="RefSeq" id="XP_064703049.1">
    <property type="nucleotide sequence ID" value="XM_064850162.1"/>
</dbReference>
<dbReference type="AlphaFoldDB" id="A0AAV9N4C0"/>
<dbReference type="GeneID" id="89974773"/>
<dbReference type="EMBL" id="JAVRRD010000025">
    <property type="protein sequence ID" value="KAK5047505.1"/>
    <property type="molecule type" value="Genomic_DNA"/>
</dbReference>
<dbReference type="InterPro" id="IPR036188">
    <property type="entry name" value="FAD/NAD-bd_sf"/>
</dbReference>
<evidence type="ECO:0000256" key="4">
    <source>
        <dbReference type="ARBA" id="ARBA00023002"/>
    </source>
</evidence>
<name>A0AAV9N4C0_9EURO</name>
<evidence type="ECO:0000259" key="6">
    <source>
        <dbReference type="Pfam" id="PF07992"/>
    </source>
</evidence>
<keyword evidence="3" id="KW-0274">FAD</keyword>
<dbReference type="PANTHER" id="PTHR43706">
    <property type="entry name" value="NADH DEHYDROGENASE"/>
    <property type="match status" value="1"/>
</dbReference>
<feature type="domain" description="FAD/NAD(P)-binding" evidence="6">
    <location>
        <begin position="6"/>
        <end position="314"/>
    </location>
</feature>
<evidence type="ECO:0000256" key="3">
    <source>
        <dbReference type="ARBA" id="ARBA00022827"/>
    </source>
</evidence>
<dbReference type="Pfam" id="PF07992">
    <property type="entry name" value="Pyr_redox_2"/>
    <property type="match status" value="1"/>
</dbReference>
<dbReference type="InterPro" id="IPR045024">
    <property type="entry name" value="NDH-2"/>
</dbReference>
<comment type="similarity">
    <text evidence="1">Belongs to the NADH dehydrogenase family.</text>
</comment>
<dbReference type="PANTHER" id="PTHR43706:SF45">
    <property type="entry name" value="NADH DEHYDROGENASE-LIKE PROTEIN RV1812C"/>
    <property type="match status" value="1"/>
</dbReference>
<keyword evidence="2" id="KW-0285">Flavoprotein</keyword>
<keyword evidence="8" id="KW-1185">Reference proteome</keyword>
<dbReference type="SUPFAM" id="SSF51905">
    <property type="entry name" value="FAD/NAD(P)-binding domain"/>
    <property type="match status" value="1"/>
</dbReference>
<dbReference type="PRINTS" id="PR00368">
    <property type="entry name" value="FADPNR"/>
</dbReference>
<proteinExistence type="inferred from homology"/>
<comment type="caution">
    <text evidence="7">The sequence shown here is derived from an EMBL/GenBank/DDBJ whole genome shotgun (WGS) entry which is preliminary data.</text>
</comment>
<keyword evidence="5" id="KW-0520">NAD</keyword>
<gene>
    <name evidence="7" type="ORF">LTR84_006602</name>
</gene>
<reference evidence="7 8" key="1">
    <citation type="submission" date="2023-08" db="EMBL/GenBank/DDBJ databases">
        <title>Black Yeasts Isolated from many extreme environments.</title>
        <authorList>
            <person name="Coleine C."/>
            <person name="Stajich J.E."/>
            <person name="Selbmann L."/>
        </authorList>
    </citation>
    <scope>NUCLEOTIDE SEQUENCE [LARGE SCALE GENOMIC DNA]</scope>
    <source>
        <strain evidence="7 8">CCFEE 5792</strain>
    </source>
</reference>
<organism evidence="7 8">
    <name type="scientific">Exophiala bonariae</name>
    <dbReference type="NCBI Taxonomy" id="1690606"/>
    <lineage>
        <taxon>Eukaryota</taxon>
        <taxon>Fungi</taxon>
        <taxon>Dikarya</taxon>
        <taxon>Ascomycota</taxon>
        <taxon>Pezizomycotina</taxon>
        <taxon>Eurotiomycetes</taxon>
        <taxon>Chaetothyriomycetidae</taxon>
        <taxon>Chaetothyriales</taxon>
        <taxon>Herpotrichiellaceae</taxon>
        <taxon>Exophiala</taxon>
    </lineage>
</organism>
<evidence type="ECO:0000313" key="8">
    <source>
        <dbReference type="Proteomes" id="UP001358417"/>
    </source>
</evidence>
<evidence type="ECO:0000256" key="2">
    <source>
        <dbReference type="ARBA" id="ARBA00022630"/>
    </source>
</evidence>
<evidence type="ECO:0000256" key="1">
    <source>
        <dbReference type="ARBA" id="ARBA00005272"/>
    </source>
</evidence>
<dbReference type="PRINTS" id="PR00411">
    <property type="entry name" value="PNDRDTASEI"/>
</dbReference>
<protein>
    <recommendedName>
        <fullName evidence="6">FAD/NAD(P)-binding domain-containing protein</fullName>
    </recommendedName>
</protein>
<accession>A0AAV9N4C0</accession>
<dbReference type="Proteomes" id="UP001358417">
    <property type="component" value="Unassembled WGS sequence"/>
</dbReference>
<dbReference type="GO" id="GO:0003954">
    <property type="term" value="F:NADH dehydrogenase activity"/>
    <property type="evidence" value="ECO:0007669"/>
    <property type="project" value="InterPro"/>
</dbReference>
<sequence>MEMQRRVLIVGAGFAGVWSALAAKRLIDLNHAEGIEVTVVAPEPRLVLRPRLYEADTGVMSTSLTELFDVIGVQYIKGKVHTIDALQQQVKIRDADGAYSSLSYSRLVLAAGSCLLTPDIPGLREHCFSVDQLEDSEALHKHLQTLPLLPPTAARNTAIVVGGGFTGIEIAAELPARLRSILGKDADVRVVVVDRAMEIGNELGPGPRPVIKQALTELGVEMKLGAAVASVNAKGVVTAEGETIEALTVIWTGGMGANPLTQQIKSEKDSIGRLHVDRNLRVPANEAIFATGDTAFAATDEQGHHAMMSCQHAIPLGRAAGYNAAADLLKLENRPYMQPAYGTCLDLGPWGSVICDGWERNVKISGPQGKAIKQWINGTAIYPPKADKAAAFASADPDLAAVELQAALAQFLPEEERSGFRHG</sequence>